<dbReference type="GeneID" id="81378256"/>
<name>A0A9W9PD46_PENCI</name>
<reference evidence="2" key="1">
    <citation type="submission" date="2022-11" db="EMBL/GenBank/DDBJ databases">
        <authorList>
            <person name="Petersen C."/>
        </authorList>
    </citation>
    <scope>NUCLEOTIDE SEQUENCE</scope>
    <source>
        <strain evidence="2">IBT 23319</strain>
    </source>
</reference>
<dbReference type="AlphaFoldDB" id="A0A9W9PD46"/>
<proteinExistence type="predicted"/>
<organism evidence="2 3">
    <name type="scientific">Penicillium citrinum</name>
    <dbReference type="NCBI Taxonomy" id="5077"/>
    <lineage>
        <taxon>Eukaryota</taxon>
        <taxon>Fungi</taxon>
        <taxon>Dikarya</taxon>
        <taxon>Ascomycota</taxon>
        <taxon>Pezizomycotina</taxon>
        <taxon>Eurotiomycetes</taxon>
        <taxon>Eurotiomycetidae</taxon>
        <taxon>Eurotiales</taxon>
        <taxon>Aspergillaceae</taxon>
        <taxon>Penicillium</taxon>
    </lineage>
</organism>
<reference evidence="2" key="2">
    <citation type="journal article" date="2023" name="IMA Fungus">
        <title>Comparative genomic study of the Penicillium genus elucidates a diverse pangenome and 15 lateral gene transfer events.</title>
        <authorList>
            <person name="Petersen C."/>
            <person name="Sorensen T."/>
            <person name="Nielsen M.R."/>
            <person name="Sondergaard T.E."/>
            <person name="Sorensen J.L."/>
            <person name="Fitzpatrick D.A."/>
            <person name="Frisvad J.C."/>
            <person name="Nielsen K.L."/>
        </authorList>
    </citation>
    <scope>NUCLEOTIDE SEQUENCE</scope>
    <source>
        <strain evidence="2">IBT 23319</strain>
    </source>
</reference>
<gene>
    <name evidence="2" type="ORF">N7469_000169</name>
</gene>
<accession>A0A9W9PD46</accession>
<feature type="region of interest" description="Disordered" evidence="1">
    <location>
        <begin position="1"/>
        <end position="77"/>
    </location>
</feature>
<dbReference type="RefSeq" id="XP_056504846.1">
    <property type="nucleotide sequence ID" value="XM_056639089.1"/>
</dbReference>
<evidence type="ECO:0000313" key="3">
    <source>
        <dbReference type="Proteomes" id="UP001147733"/>
    </source>
</evidence>
<sequence>MTEGTADPVDHSLPEEWDRQESGIVENSPPEYREQRPGSRHGNDDAGPPTRPSPARHPRSNRGFGRWFGGASHPEER</sequence>
<dbReference type="EMBL" id="JAPQKT010000001">
    <property type="protein sequence ID" value="KAJ5241842.1"/>
    <property type="molecule type" value="Genomic_DNA"/>
</dbReference>
<evidence type="ECO:0000256" key="1">
    <source>
        <dbReference type="SAM" id="MobiDB-lite"/>
    </source>
</evidence>
<feature type="compositionally biased region" description="Basic and acidic residues" evidence="1">
    <location>
        <begin position="31"/>
        <end position="44"/>
    </location>
</feature>
<dbReference type="Proteomes" id="UP001147733">
    <property type="component" value="Unassembled WGS sequence"/>
</dbReference>
<protein>
    <submittedName>
        <fullName evidence="2">Uncharacterized protein</fullName>
    </submittedName>
</protein>
<comment type="caution">
    <text evidence="2">The sequence shown here is derived from an EMBL/GenBank/DDBJ whole genome shotgun (WGS) entry which is preliminary data.</text>
</comment>
<feature type="compositionally biased region" description="Basic and acidic residues" evidence="1">
    <location>
        <begin position="8"/>
        <end position="21"/>
    </location>
</feature>
<keyword evidence="3" id="KW-1185">Reference proteome</keyword>
<evidence type="ECO:0000313" key="2">
    <source>
        <dbReference type="EMBL" id="KAJ5241842.1"/>
    </source>
</evidence>